<reference evidence="1" key="1">
    <citation type="submission" date="2014-09" db="EMBL/GenBank/DDBJ databases">
        <authorList>
            <person name="Magalhaes I.L.F."/>
            <person name="Oliveira U."/>
            <person name="Santos F.R."/>
            <person name="Vidigal T.H.D.A."/>
            <person name="Brescovit A.D."/>
            <person name="Santos A.J."/>
        </authorList>
    </citation>
    <scope>NUCLEOTIDE SEQUENCE</scope>
</reference>
<organism evidence="1">
    <name type="scientific">Lygus hesperus</name>
    <name type="common">Western plant bug</name>
    <dbReference type="NCBI Taxonomy" id="30085"/>
    <lineage>
        <taxon>Eukaryota</taxon>
        <taxon>Metazoa</taxon>
        <taxon>Ecdysozoa</taxon>
        <taxon>Arthropoda</taxon>
        <taxon>Hexapoda</taxon>
        <taxon>Insecta</taxon>
        <taxon>Pterygota</taxon>
        <taxon>Neoptera</taxon>
        <taxon>Paraneoptera</taxon>
        <taxon>Hemiptera</taxon>
        <taxon>Heteroptera</taxon>
        <taxon>Panheteroptera</taxon>
        <taxon>Cimicomorpha</taxon>
        <taxon>Miridae</taxon>
        <taxon>Mirini</taxon>
        <taxon>Lygus</taxon>
    </lineage>
</organism>
<proteinExistence type="predicted"/>
<protein>
    <submittedName>
        <fullName evidence="1">Uncharacterized protein</fullName>
    </submittedName>
</protein>
<dbReference type="EMBL" id="GBRD01016527">
    <property type="protein sequence ID" value="JAG49299.1"/>
    <property type="molecule type" value="Transcribed_RNA"/>
</dbReference>
<sequence>MMTDVGRRFKSRLSPTLFGLATDHWLVRWLNTPPPLLEFLLGANAVVLQIELLALGIDLQPMKQFCRCQVFQFEVLTTSLQTAELRLITLTKQEENRVKGSLSS</sequence>
<dbReference type="EMBL" id="GBRD01016523">
    <property type="protein sequence ID" value="JAG49303.1"/>
    <property type="molecule type" value="Transcribed_RNA"/>
</dbReference>
<evidence type="ECO:0000313" key="1">
    <source>
        <dbReference type="EMBL" id="JAG49303.1"/>
    </source>
</evidence>
<accession>A0A0K8S7N8</accession>
<name>A0A0K8S7N8_LYGHE</name>
<dbReference type="AlphaFoldDB" id="A0A0K8S7N8"/>